<comment type="caution">
    <text evidence="2">The sequence shown here is derived from an EMBL/GenBank/DDBJ whole genome shotgun (WGS) entry which is preliminary data.</text>
</comment>
<keyword evidence="1" id="KW-0732">Signal</keyword>
<reference evidence="2" key="1">
    <citation type="submission" date="2020-04" db="EMBL/GenBank/DDBJ databases">
        <title>Deep metagenomics examines the oral microbiome during advanced dental caries in children, revealing novel taxa and co-occurrences with host molecules.</title>
        <authorList>
            <person name="Baker J.L."/>
            <person name="Morton J.T."/>
            <person name="Dinis M."/>
            <person name="Alvarez R."/>
            <person name="Tran N.C."/>
            <person name="Knight R."/>
            <person name="Edlund A."/>
        </authorList>
    </citation>
    <scope>NUCLEOTIDE SEQUENCE</scope>
    <source>
        <strain evidence="2">JCVI_25_bin.9</strain>
    </source>
</reference>
<evidence type="ECO:0008006" key="4">
    <source>
        <dbReference type="Google" id="ProtNLM"/>
    </source>
</evidence>
<dbReference type="Pfam" id="PF19603">
    <property type="entry name" value="DUF6108"/>
    <property type="match status" value="1"/>
</dbReference>
<evidence type="ECO:0000256" key="1">
    <source>
        <dbReference type="SAM" id="SignalP"/>
    </source>
</evidence>
<name>A0A930HZA3_9BACT</name>
<evidence type="ECO:0000313" key="3">
    <source>
        <dbReference type="Proteomes" id="UP000757461"/>
    </source>
</evidence>
<dbReference type="InterPro" id="IPR046090">
    <property type="entry name" value="DUF6108"/>
</dbReference>
<protein>
    <recommendedName>
        <fullName evidence="4">DUF4252 domain-containing protein</fullName>
    </recommendedName>
</protein>
<dbReference type="Proteomes" id="UP000757461">
    <property type="component" value="Unassembled WGS sequence"/>
</dbReference>
<sequence length="145" mass="16507">MKHRLCLTILLGLATLIARAQQDLNVSPVFQGKIVPRGEMVDVRAKGRAISKYRLDYYHSIRFKASEQQRAMVNDLVGKDRKNAVGVEQKTKKDNQSLILALPQQGTQHKYLCYLTQQKGHTLVITLVYMEGKVTSITELRKLIQ</sequence>
<feature type="chain" id="PRO_5037965684" description="DUF4252 domain-containing protein" evidence="1">
    <location>
        <begin position="21"/>
        <end position="145"/>
    </location>
</feature>
<organism evidence="2 3">
    <name type="scientific">Prevotella histicola</name>
    <dbReference type="NCBI Taxonomy" id="470565"/>
    <lineage>
        <taxon>Bacteria</taxon>
        <taxon>Pseudomonadati</taxon>
        <taxon>Bacteroidota</taxon>
        <taxon>Bacteroidia</taxon>
        <taxon>Bacteroidales</taxon>
        <taxon>Prevotellaceae</taxon>
        <taxon>Prevotella</taxon>
    </lineage>
</organism>
<proteinExistence type="predicted"/>
<accession>A0A930HZA3</accession>
<dbReference type="EMBL" id="JABZSQ010000101">
    <property type="protein sequence ID" value="MBF1415168.1"/>
    <property type="molecule type" value="Genomic_DNA"/>
</dbReference>
<evidence type="ECO:0000313" key="2">
    <source>
        <dbReference type="EMBL" id="MBF1415168.1"/>
    </source>
</evidence>
<dbReference type="AlphaFoldDB" id="A0A930HZA3"/>
<gene>
    <name evidence="2" type="ORF">HXN33_06255</name>
</gene>
<feature type="signal peptide" evidence="1">
    <location>
        <begin position="1"/>
        <end position="20"/>
    </location>
</feature>
<dbReference type="RefSeq" id="WP_278539098.1">
    <property type="nucleotide sequence ID" value="NZ_CAUTFS010000010.1"/>
</dbReference>